<evidence type="ECO:0000256" key="2">
    <source>
        <dbReference type="SAM" id="MobiDB-lite"/>
    </source>
</evidence>
<name>A0A9P6US43_9FUNG</name>
<dbReference type="AlphaFoldDB" id="A0A9P6US43"/>
<dbReference type="Pfam" id="PF25555">
    <property type="entry name" value="RAB3A-like_C"/>
    <property type="match status" value="1"/>
</dbReference>
<feature type="region of interest" description="Disordered" evidence="2">
    <location>
        <begin position="323"/>
        <end position="343"/>
    </location>
</feature>
<feature type="region of interest" description="Disordered" evidence="2">
    <location>
        <begin position="417"/>
        <end position="475"/>
    </location>
</feature>
<keyword evidence="4" id="KW-1185">Reference proteome</keyword>
<dbReference type="PANTHER" id="PTHR14430:SF0">
    <property type="entry name" value="SEC2P DOMAIN-CONTAINING PROTEIN"/>
    <property type="match status" value="1"/>
</dbReference>
<evidence type="ECO:0000256" key="1">
    <source>
        <dbReference type="ARBA" id="ARBA00023054"/>
    </source>
</evidence>
<feature type="compositionally biased region" description="Basic and acidic residues" evidence="2">
    <location>
        <begin position="324"/>
        <end position="343"/>
    </location>
</feature>
<feature type="compositionally biased region" description="Low complexity" evidence="2">
    <location>
        <begin position="460"/>
        <end position="475"/>
    </location>
</feature>
<comment type="caution">
    <text evidence="3">The sequence shown here is derived from an EMBL/GenBank/DDBJ whole genome shotgun (WGS) entry which is preliminary data.</text>
</comment>
<feature type="region of interest" description="Disordered" evidence="2">
    <location>
        <begin position="943"/>
        <end position="964"/>
    </location>
</feature>
<feature type="region of interest" description="Disordered" evidence="2">
    <location>
        <begin position="685"/>
        <end position="704"/>
    </location>
</feature>
<sequence length="1031" mass="113346">MSDLFSKYQDLMIMSRRQNGNHDDSDMESENNNESLFLNEDDDDGFDLTYALYDGEEGALDFDDSDNDNEEGKGEEEVFVGGDIEADIDYASDEQDGIAHGRDQELVLSKEVEVMPWLEEAIQTVSVLEARLVELEEDCKSIPLYEQDREQMIQVIQELDSIVQQDQGWIESAESAIQWTAFALEEALLSSSHTTSLSALASRSQRSTRSYCLSSETGRKSNSEGMLPSLVATSTAVTTRDGCSDTLIPKATLLEDRADNLVNEVADAVPAAMSSRIQQQWGLMIDSSQQQQPEVVYRNAIMTALRHLKNIEESQTVVMGIEATRSRPGSETRRKSEKRPAPDAALKEWLENASMMSLASEQYHTINDANEDIEDDEEVVLLDTDSIDNVGDEDAGDRESCVANYADGGGRRIESRVSLRRDSVSESASPHVATRLSASEPRLSNHCGGADTSATRPRTDASVSPFPNSSSTSVDSSVSAASFHATISGSSQSLKTDLGGCLMDERIFLKQHIQALDRLRHQEHARHQRAEQVHQQLILDLTRFSKELVQSVNNLTCAQADLDEAGELTLMTLQSFETASMTENGTASDDADIIKGKRMIQASVEGLTTSMRMVEQGIKHMRTLAADCVGITELARDHCSTITPTQLPDTETERLMHDNTETDLVTDATTTRVPLTIITRTDLLQSATPEPKPRSPHNGIPLTPATATTLQTLAGTGTPVSVVASTSALSPLPSTFGQPPSSIFVDGVAFQEFEAHLVSLRTSPDSISKKLLSKRMTNKRSAAANTTLTQQQHQLDVTTPFMKRVLMEDIYPCLLIHPRAPPLPTTKQGSWISNLLSPSSSSPSSLGFKSGPSTYALNPQTPWLQRLLEAIEKSACEIEFWKTNRHGLYDSASTPTPGPTLSATTTASFAMQLPPNVSCCLCGIVRPCEFRLRLVESGSLDNASTSTAAAQSHPSPTSKQQHHHPLDRFCRDRIVAVCDFYMFLAHLRQGLLRQQSIPELFRRALWLRQRMACARIGSMDVMQVSLRTPLV</sequence>
<accession>A0A9P6US43</accession>
<evidence type="ECO:0000313" key="4">
    <source>
        <dbReference type="Proteomes" id="UP000738325"/>
    </source>
</evidence>
<evidence type="ECO:0000313" key="3">
    <source>
        <dbReference type="EMBL" id="KAG0316821.1"/>
    </source>
</evidence>
<dbReference type="PANTHER" id="PTHR14430">
    <property type="entry name" value="RABIN3-RELATED"/>
    <property type="match status" value="1"/>
</dbReference>
<dbReference type="InterPro" id="IPR040351">
    <property type="entry name" value="RAB3IL/RAB3IP/Sec2"/>
</dbReference>
<proteinExistence type="predicted"/>
<reference evidence="3" key="1">
    <citation type="journal article" date="2020" name="Fungal Divers.">
        <title>Resolving the Mortierellaceae phylogeny through synthesis of multi-gene phylogenetics and phylogenomics.</title>
        <authorList>
            <person name="Vandepol N."/>
            <person name="Liber J."/>
            <person name="Desiro A."/>
            <person name="Na H."/>
            <person name="Kennedy M."/>
            <person name="Barry K."/>
            <person name="Grigoriev I.V."/>
            <person name="Miller A.N."/>
            <person name="O'Donnell K."/>
            <person name="Stajich J.E."/>
            <person name="Bonito G."/>
        </authorList>
    </citation>
    <scope>NUCLEOTIDE SEQUENCE</scope>
    <source>
        <strain evidence="3">REB-010B</strain>
    </source>
</reference>
<dbReference type="Proteomes" id="UP000738325">
    <property type="component" value="Unassembled WGS sequence"/>
</dbReference>
<dbReference type="EMBL" id="JAAAIP010000456">
    <property type="protein sequence ID" value="KAG0316821.1"/>
    <property type="molecule type" value="Genomic_DNA"/>
</dbReference>
<keyword evidence="1" id="KW-0175">Coiled coil</keyword>
<dbReference type="GO" id="GO:0070319">
    <property type="term" value="C:Golgi to plasma membrane transport vesicle"/>
    <property type="evidence" value="ECO:0007669"/>
    <property type="project" value="TreeGrafter"/>
</dbReference>
<dbReference type="GO" id="GO:0051286">
    <property type="term" value="C:cell tip"/>
    <property type="evidence" value="ECO:0007669"/>
    <property type="project" value="TreeGrafter"/>
</dbReference>
<protein>
    <submittedName>
        <fullName evidence="3">Uncharacterized protein</fullName>
    </submittedName>
</protein>
<dbReference type="CDD" id="cd21044">
    <property type="entry name" value="Rab11BD_RAB3IP_like"/>
    <property type="match status" value="1"/>
</dbReference>
<dbReference type="GO" id="GO:0006887">
    <property type="term" value="P:exocytosis"/>
    <property type="evidence" value="ECO:0007669"/>
    <property type="project" value="TreeGrafter"/>
</dbReference>
<gene>
    <name evidence="3" type="ORF">BGZ99_006650</name>
</gene>
<organism evidence="3 4">
    <name type="scientific">Dissophora globulifera</name>
    <dbReference type="NCBI Taxonomy" id="979702"/>
    <lineage>
        <taxon>Eukaryota</taxon>
        <taxon>Fungi</taxon>
        <taxon>Fungi incertae sedis</taxon>
        <taxon>Mucoromycota</taxon>
        <taxon>Mortierellomycotina</taxon>
        <taxon>Mortierellomycetes</taxon>
        <taxon>Mortierellales</taxon>
        <taxon>Mortierellaceae</taxon>
        <taxon>Dissophora</taxon>
    </lineage>
</organism>
<feature type="region of interest" description="Disordered" evidence="2">
    <location>
        <begin position="15"/>
        <end position="42"/>
    </location>
</feature>
<dbReference type="OrthoDB" id="5560525at2759"/>
<feature type="compositionally biased region" description="Polar residues" evidence="2">
    <location>
        <begin position="943"/>
        <end position="959"/>
    </location>
</feature>
<dbReference type="GO" id="GO:0005085">
    <property type="term" value="F:guanyl-nucleotide exchange factor activity"/>
    <property type="evidence" value="ECO:0007669"/>
    <property type="project" value="InterPro"/>
</dbReference>